<sequence>VNTMDLRTALFLLADGLTNGAVYALVAISLVLIFTTTRVVNIAQGEYVAFGALTLASFIEGSIAPIVWVLAIGGAACLLLDLRQAVLNRRSVLRPIGQYAAAAAVLAMLTLAACKSGSLGLQMLAALALVASLGPIVYRLTVEPNPGNSSVVLVIIGVGVSMIMHPLALLLWGADPRPVPAISDGRLTLGSMDIAYQSLFVMAASISAALALFAFFRFTLLGKALRAASVNREGAQYCGIPVVLAGRLSFFLAAALSGASGLLLAPLVTAHYEMGFVVGLKGFVGAAMGGLVNYPLSVLGVVIVGMLESLASFLSSSYRDAVVFALVIPIMLWRNRHAQEDLDEH</sequence>
<dbReference type="PANTHER" id="PTHR11795">
    <property type="entry name" value="BRANCHED-CHAIN AMINO ACID TRANSPORT SYSTEM PERMEASE PROTEIN LIVH"/>
    <property type="match status" value="1"/>
</dbReference>
<feature type="non-terminal residue" evidence="10">
    <location>
        <position position="1"/>
    </location>
</feature>
<feature type="transmembrane region" description="Helical" evidence="9">
    <location>
        <begin position="317"/>
        <end position="333"/>
    </location>
</feature>
<dbReference type="Gene3D" id="1.10.3470.10">
    <property type="entry name" value="ABC transporter involved in vitamin B12 uptake, BtuC"/>
    <property type="match status" value="1"/>
</dbReference>
<dbReference type="CDD" id="cd06582">
    <property type="entry name" value="TM_PBP1_LivH_like"/>
    <property type="match status" value="1"/>
</dbReference>
<keyword evidence="11" id="KW-1185">Reference proteome</keyword>
<keyword evidence="6 9" id="KW-1133">Transmembrane helix</keyword>
<dbReference type="KEGG" id="bav:BAV1273"/>
<reference evidence="10 11" key="1">
    <citation type="journal article" date="2006" name="J. Bacteriol.">
        <title>Comparison of the genome sequence of the poultry pathogen Bordetella avium with those of B. bronchiseptica, B. pertussis, and B. parapertussis reveals extensive diversity in surface structures associated with host interaction.</title>
        <authorList>
            <person name="Sebaihia M."/>
            <person name="Preston A."/>
            <person name="Maskell D.J."/>
            <person name="Kuzmiak H."/>
            <person name="Connell T.D."/>
            <person name="King N.D."/>
            <person name="Orndorff P.E."/>
            <person name="Miyamoto D.M."/>
            <person name="Thomson N.R."/>
            <person name="Harris D."/>
            <person name="Goble A."/>
            <person name="Lord A."/>
            <person name="Murphy L."/>
            <person name="Quail M.A."/>
            <person name="Rutter S."/>
            <person name="Squares R."/>
            <person name="Squares S."/>
            <person name="Woodward J."/>
            <person name="Parkhill J."/>
            <person name="Temple L.M."/>
        </authorList>
    </citation>
    <scope>NUCLEOTIDE SEQUENCE [LARGE SCALE GENOMIC DNA]</scope>
    <source>
        <strain evidence="10 11">197N</strain>
    </source>
</reference>
<feature type="transmembrane region" description="Helical" evidence="9">
    <location>
        <begin position="194"/>
        <end position="216"/>
    </location>
</feature>
<feature type="transmembrane region" description="Helical" evidence="9">
    <location>
        <begin position="119"/>
        <end position="138"/>
    </location>
</feature>
<evidence type="ECO:0000256" key="1">
    <source>
        <dbReference type="ARBA" id="ARBA00004651"/>
    </source>
</evidence>
<evidence type="ECO:0000256" key="2">
    <source>
        <dbReference type="ARBA" id="ARBA00022448"/>
    </source>
</evidence>
<comment type="subcellular location">
    <subcellularLocation>
        <location evidence="1">Cell membrane</location>
        <topology evidence="1">Multi-pass membrane protein</topology>
    </subcellularLocation>
</comment>
<feature type="transmembrane region" description="Helical" evidence="9">
    <location>
        <begin position="92"/>
        <end position="113"/>
    </location>
</feature>
<keyword evidence="3" id="KW-1003">Cell membrane</keyword>
<dbReference type="InterPro" id="IPR037294">
    <property type="entry name" value="ABC_BtuC-like"/>
</dbReference>
<evidence type="ECO:0000313" key="10">
    <source>
        <dbReference type="EMBL" id="CAJ48879.1"/>
    </source>
</evidence>
<dbReference type="GO" id="GO:0006865">
    <property type="term" value="P:amino acid transport"/>
    <property type="evidence" value="ECO:0007669"/>
    <property type="project" value="UniProtKB-KW"/>
</dbReference>
<dbReference type="InterPro" id="IPR001851">
    <property type="entry name" value="ABC_transp_permease"/>
</dbReference>
<name>Q2L310_BORA1</name>
<dbReference type="HOGENOM" id="CLU_039929_0_0_4"/>
<evidence type="ECO:0000256" key="8">
    <source>
        <dbReference type="ARBA" id="ARBA00037998"/>
    </source>
</evidence>
<keyword evidence="7 9" id="KW-0472">Membrane</keyword>
<keyword evidence="2" id="KW-0813">Transport</keyword>
<dbReference type="InterPro" id="IPR052157">
    <property type="entry name" value="BCAA_transport_permease"/>
</dbReference>
<dbReference type="Pfam" id="PF02653">
    <property type="entry name" value="BPD_transp_2"/>
    <property type="match status" value="1"/>
</dbReference>
<feature type="transmembrane region" description="Helical" evidence="9">
    <location>
        <begin position="237"/>
        <end position="263"/>
    </location>
</feature>
<gene>
    <name evidence="10" type="ordered locus">BAV1273</name>
</gene>
<proteinExistence type="inferred from homology"/>
<evidence type="ECO:0000256" key="5">
    <source>
        <dbReference type="ARBA" id="ARBA00022970"/>
    </source>
</evidence>
<keyword evidence="4 9" id="KW-0812">Transmembrane</keyword>
<dbReference type="GO" id="GO:0005886">
    <property type="term" value="C:plasma membrane"/>
    <property type="evidence" value="ECO:0007669"/>
    <property type="project" value="UniProtKB-SubCell"/>
</dbReference>
<evidence type="ECO:0000313" key="11">
    <source>
        <dbReference type="Proteomes" id="UP000001977"/>
    </source>
</evidence>
<protein>
    <submittedName>
        <fullName evidence="10">ABC transporter permease protein</fullName>
    </submittedName>
</protein>
<dbReference type="PANTHER" id="PTHR11795:SF450">
    <property type="entry name" value="ABC TRANSPORTER PERMEASE PROTEIN"/>
    <property type="match status" value="1"/>
</dbReference>
<feature type="transmembrane region" description="Helical" evidence="9">
    <location>
        <begin position="150"/>
        <end position="174"/>
    </location>
</feature>
<evidence type="ECO:0000256" key="3">
    <source>
        <dbReference type="ARBA" id="ARBA00022475"/>
    </source>
</evidence>
<evidence type="ECO:0000256" key="4">
    <source>
        <dbReference type="ARBA" id="ARBA00022692"/>
    </source>
</evidence>
<evidence type="ECO:0000256" key="6">
    <source>
        <dbReference type="ARBA" id="ARBA00022989"/>
    </source>
</evidence>
<dbReference type="GO" id="GO:0022857">
    <property type="term" value="F:transmembrane transporter activity"/>
    <property type="evidence" value="ECO:0007669"/>
    <property type="project" value="InterPro"/>
</dbReference>
<comment type="similarity">
    <text evidence="8">Belongs to the binding-protein-dependent transport system permease family. LivHM subfamily.</text>
</comment>
<dbReference type="STRING" id="360910.BAV1273"/>
<feature type="transmembrane region" description="Helical" evidence="9">
    <location>
        <begin position="12"/>
        <end position="35"/>
    </location>
</feature>
<evidence type="ECO:0000256" key="9">
    <source>
        <dbReference type="SAM" id="Phobius"/>
    </source>
</evidence>
<dbReference type="EMBL" id="AM167904">
    <property type="protein sequence ID" value="CAJ48879.1"/>
    <property type="molecule type" value="Genomic_DNA"/>
</dbReference>
<dbReference type="eggNOG" id="COG0559">
    <property type="taxonomic scope" value="Bacteria"/>
</dbReference>
<accession>Q2L310</accession>
<organism evidence="10 11">
    <name type="scientific">Bordetella avium (strain 197N)</name>
    <dbReference type="NCBI Taxonomy" id="360910"/>
    <lineage>
        <taxon>Bacteria</taxon>
        <taxon>Pseudomonadati</taxon>
        <taxon>Pseudomonadota</taxon>
        <taxon>Betaproteobacteria</taxon>
        <taxon>Burkholderiales</taxon>
        <taxon>Alcaligenaceae</taxon>
        <taxon>Bordetella</taxon>
    </lineage>
</organism>
<feature type="transmembrane region" description="Helical" evidence="9">
    <location>
        <begin position="47"/>
        <end position="80"/>
    </location>
</feature>
<dbReference type="Proteomes" id="UP000001977">
    <property type="component" value="Chromosome"/>
</dbReference>
<feature type="transmembrane region" description="Helical" evidence="9">
    <location>
        <begin position="283"/>
        <end position="305"/>
    </location>
</feature>
<dbReference type="AlphaFoldDB" id="Q2L310"/>
<evidence type="ECO:0000256" key="7">
    <source>
        <dbReference type="ARBA" id="ARBA00023136"/>
    </source>
</evidence>
<keyword evidence="5" id="KW-0029">Amino-acid transport</keyword>